<sequence>MPLGFWCTPNNEGILIPDEDDFITGSKNSGQGKSYGYGSGPSRSYELKNLEKQQKHHRVRAGLGLTTLGMAMDNSSEERMVKAEVDPNFKSSDSKITKGSVGTGGSSEGISNGITMTNTYEISKSTR</sequence>
<name>A0A6A6EIQ0_9PEZI</name>
<gene>
    <name evidence="2" type="ORF">K469DRAFT_696031</name>
</gene>
<evidence type="ECO:0000256" key="1">
    <source>
        <dbReference type="SAM" id="MobiDB-lite"/>
    </source>
</evidence>
<feature type="region of interest" description="Disordered" evidence="1">
    <location>
        <begin position="77"/>
        <end position="113"/>
    </location>
</feature>
<evidence type="ECO:0000313" key="2">
    <source>
        <dbReference type="EMBL" id="KAF2191957.1"/>
    </source>
</evidence>
<dbReference type="AlphaFoldDB" id="A0A6A6EIQ0"/>
<reference evidence="2" key="1">
    <citation type="journal article" date="2020" name="Stud. Mycol.">
        <title>101 Dothideomycetes genomes: a test case for predicting lifestyles and emergence of pathogens.</title>
        <authorList>
            <person name="Haridas S."/>
            <person name="Albert R."/>
            <person name="Binder M."/>
            <person name="Bloem J."/>
            <person name="Labutti K."/>
            <person name="Salamov A."/>
            <person name="Andreopoulos B."/>
            <person name="Baker S."/>
            <person name="Barry K."/>
            <person name="Bills G."/>
            <person name="Bluhm B."/>
            <person name="Cannon C."/>
            <person name="Castanera R."/>
            <person name="Culley D."/>
            <person name="Daum C."/>
            <person name="Ezra D."/>
            <person name="Gonzalez J."/>
            <person name="Henrissat B."/>
            <person name="Kuo A."/>
            <person name="Liang C."/>
            <person name="Lipzen A."/>
            <person name="Lutzoni F."/>
            <person name="Magnuson J."/>
            <person name="Mondo S."/>
            <person name="Nolan M."/>
            <person name="Ohm R."/>
            <person name="Pangilinan J."/>
            <person name="Park H.-J."/>
            <person name="Ramirez L."/>
            <person name="Alfaro M."/>
            <person name="Sun H."/>
            <person name="Tritt A."/>
            <person name="Yoshinaga Y."/>
            <person name="Zwiers L.-H."/>
            <person name="Turgeon B."/>
            <person name="Goodwin S."/>
            <person name="Spatafora J."/>
            <person name="Crous P."/>
            <person name="Grigoriev I."/>
        </authorList>
    </citation>
    <scope>NUCLEOTIDE SEQUENCE</scope>
    <source>
        <strain evidence="2">CBS 207.26</strain>
    </source>
</reference>
<organism evidence="2 3">
    <name type="scientific">Zopfia rhizophila CBS 207.26</name>
    <dbReference type="NCBI Taxonomy" id="1314779"/>
    <lineage>
        <taxon>Eukaryota</taxon>
        <taxon>Fungi</taxon>
        <taxon>Dikarya</taxon>
        <taxon>Ascomycota</taxon>
        <taxon>Pezizomycotina</taxon>
        <taxon>Dothideomycetes</taxon>
        <taxon>Dothideomycetes incertae sedis</taxon>
        <taxon>Zopfiaceae</taxon>
        <taxon>Zopfia</taxon>
    </lineage>
</organism>
<feature type="compositionally biased region" description="Basic and acidic residues" evidence="1">
    <location>
        <begin position="77"/>
        <end position="96"/>
    </location>
</feature>
<protein>
    <submittedName>
        <fullName evidence="2">Uncharacterized protein</fullName>
    </submittedName>
</protein>
<dbReference type="Proteomes" id="UP000800200">
    <property type="component" value="Unassembled WGS sequence"/>
</dbReference>
<dbReference type="EMBL" id="ML994616">
    <property type="protein sequence ID" value="KAF2191957.1"/>
    <property type="molecule type" value="Genomic_DNA"/>
</dbReference>
<feature type="region of interest" description="Disordered" evidence="1">
    <location>
        <begin position="18"/>
        <end position="43"/>
    </location>
</feature>
<proteinExistence type="predicted"/>
<evidence type="ECO:0000313" key="3">
    <source>
        <dbReference type="Proteomes" id="UP000800200"/>
    </source>
</evidence>
<keyword evidence="3" id="KW-1185">Reference proteome</keyword>
<accession>A0A6A6EIQ0</accession>